<evidence type="ECO:0000256" key="2">
    <source>
        <dbReference type="ARBA" id="ARBA00022649"/>
    </source>
</evidence>
<dbReference type="Proteomes" id="UP000282832">
    <property type="component" value="Unassembled WGS sequence"/>
</dbReference>
<evidence type="ECO:0000256" key="4">
    <source>
        <dbReference type="ARBA" id="ARBA00022741"/>
    </source>
</evidence>
<dbReference type="Pfam" id="PF01934">
    <property type="entry name" value="HepT-like"/>
    <property type="match status" value="1"/>
</dbReference>
<dbReference type="GO" id="GO:0000166">
    <property type="term" value="F:nucleotide binding"/>
    <property type="evidence" value="ECO:0007669"/>
    <property type="project" value="UniProtKB-KW"/>
</dbReference>
<dbReference type="OrthoDB" id="955324at2"/>
<dbReference type="EMBL" id="SACY01000004">
    <property type="protein sequence ID" value="RVU24148.1"/>
    <property type="molecule type" value="Genomic_DNA"/>
</dbReference>
<keyword evidence="2" id="KW-1277">Toxin-antitoxin system</keyword>
<keyword evidence="4" id="KW-0547">Nucleotide-binding</keyword>
<dbReference type="GO" id="GO:0110001">
    <property type="term" value="C:toxin-antitoxin complex"/>
    <property type="evidence" value="ECO:0007669"/>
    <property type="project" value="InterPro"/>
</dbReference>
<keyword evidence="3" id="KW-0540">Nuclease</keyword>
<comment type="caution">
    <text evidence="7">The sequence shown here is derived from an EMBL/GenBank/DDBJ whole genome shotgun (WGS) entry which is preliminary data.</text>
</comment>
<organism evidence="7 8">
    <name type="scientific">Sandaracinomonas limnophila</name>
    <dbReference type="NCBI Taxonomy" id="1862386"/>
    <lineage>
        <taxon>Bacteria</taxon>
        <taxon>Pseudomonadati</taxon>
        <taxon>Bacteroidota</taxon>
        <taxon>Cytophagia</taxon>
        <taxon>Cytophagales</taxon>
        <taxon>Flectobacillaceae</taxon>
        <taxon>Sandaracinomonas</taxon>
    </lineage>
</organism>
<dbReference type="InterPro" id="IPR037038">
    <property type="entry name" value="HepT-like_sf"/>
</dbReference>
<evidence type="ECO:0000256" key="5">
    <source>
        <dbReference type="ARBA" id="ARBA00022801"/>
    </source>
</evidence>
<keyword evidence="8" id="KW-1185">Reference proteome</keyword>
<dbReference type="Gene3D" id="1.20.120.580">
    <property type="entry name" value="bsu32300-like"/>
    <property type="match status" value="1"/>
</dbReference>
<proteinExistence type="inferred from homology"/>
<reference evidence="7 8" key="1">
    <citation type="submission" date="2019-01" db="EMBL/GenBank/DDBJ databases">
        <authorList>
            <person name="Chen W.-M."/>
        </authorList>
    </citation>
    <scope>NUCLEOTIDE SEQUENCE [LARGE SCALE GENOMIC DNA]</scope>
    <source>
        <strain evidence="7 8">FSY-15</strain>
    </source>
</reference>
<evidence type="ECO:0000313" key="8">
    <source>
        <dbReference type="Proteomes" id="UP000282832"/>
    </source>
</evidence>
<dbReference type="GO" id="GO:0004540">
    <property type="term" value="F:RNA nuclease activity"/>
    <property type="evidence" value="ECO:0007669"/>
    <property type="project" value="InterPro"/>
</dbReference>
<comment type="similarity">
    <text evidence="6">Belongs to the HepT RNase toxin family.</text>
</comment>
<dbReference type="PANTHER" id="PTHR34139">
    <property type="entry name" value="UPF0331 PROTEIN MJ0127"/>
    <property type="match status" value="1"/>
</dbReference>
<evidence type="ECO:0000313" key="7">
    <source>
        <dbReference type="EMBL" id="RVU24148.1"/>
    </source>
</evidence>
<evidence type="ECO:0000256" key="3">
    <source>
        <dbReference type="ARBA" id="ARBA00022722"/>
    </source>
</evidence>
<dbReference type="PANTHER" id="PTHR34139:SF1">
    <property type="entry name" value="RNASE MJ1380-RELATED"/>
    <property type="match status" value="1"/>
</dbReference>
<evidence type="ECO:0000256" key="1">
    <source>
        <dbReference type="ARBA" id="ARBA00022553"/>
    </source>
</evidence>
<protein>
    <submittedName>
        <fullName evidence="7">DUF86 domain-containing protein</fullName>
    </submittedName>
</protein>
<dbReference type="AlphaFoldDB" id="A0A437PPB3"/>
<sequence>MSASNLELVRHILVETTFILQHTEQKSKEEVINDEVLCRAVVRSLEIIGEATKKLDDEFKSIHNHIEWKKIAGTRDKLIHDYFGIDYDIVWDIIQTKIQDLDYFLKELV</sequence>
<accession>A0A437PPB3</accession>
<dbReference type="InterPro" id="IPR008201">
    <property type="entry name" value="HepT-like"/>
</dbReference>
<keyword evidence="5" id="KW-0378">Hydrolase</keyword>
<evidence type="ECO:0000256" key="6">
    <source>
        <dbReference type="ARBA" id="ARBA00024207"/>
    </source>
</evidence>
<dbReference type="GO" id="GO:0016787">
    <property type="term" value="F:hydrolase activity"/>
    <property type="evidence" value="ECO:0007669"/>
    <property type="project" value="UniProtKB-KW"/>
</dbReference>
<keyword evidence="1" id="KW-0597">Phosphoprotein</keyword>
<dbReference type="RefSeq" id="WP_127804741.1">
    <property type="nucleotide sequence ID" value="NZ_SACY01000004.1"/>
</dbReference>
<dbReference type="InterPro" id="IPR051813">
    <property type="entry name" value="HepT_RNase_toxin"/>
</dbReference>
<gene>
    <name evidence="7" type="ORF">EOJ36_09485</name>
</gene>
<name>A0A437PPB3_9BACT</name>